<name>A0A067KQ36_JATCU</name>
<keyword evidence="1" id="KW-0472">Membrane</keyword>
<evidence type="ECO:0000256" key="1">
    <source>
        <dbReference type="SAM" id="Phobius"/>
    </source>
</evidence>
<feature type="transmembrane region" description="Helical" evidence="1">
    <location>
        <begin position="132"/>
        <end position="150"/>
    </location>
</feature>
<dbReference type="AlphaFoldDB" id="A0A067KQ36"/>
<organism evidence="2 3">
    <name type="scientific">Jatropha curcas</name>
    <name type="common">Barbados nut</name>
    <dbReference type="NCBI Taxonomy" id="180498"/>
    <lineage>
        <taxon>Eukaryota</taxon>
        <taxon>Viridiplantae</taxon>
        <taxon>Streptophyta</taxon>
        <taxon>Embryophyta</taxon>
        <taxon>Tracheophyta</taxon>
        <taxon>Spermatophyta</taxon>
        <taxon>Magnoliopsida</taxon>
        <taxon>eudicotyledons</taxon>
        <taxon>Gunneridae</taxon>
        <taxon>Pentapetalae</taxon>
        <taxon>rosids</taxon>
        <taxon>fabids</taxon>
        <taxon>Malpighiales</taxon>
        <taxon>Euphorbiaceae</taxon>
        <taxon>Crotonoideae</taxon>
        <taxon>Jatropheae</taxon>
        <taxon>Jatropha</taxon>
    </lineage>
</organism>
<sequence>MSSLYGFEANINARSLPRDRTWRFGRRYAHTTSNVLVFRQLLNSLTWDRIERYSWGEHGPGASLSFILERMGQPAQGMLETHLLNPYRLSPAGCTHMSVIDYNKVCQLYEAVERLSDEHEEPCATMWGASRFLGAHTASLGLAPFLLVVLNPSFQRFRM</sequence>
<dbReference type="Proteomes" id="UP000027138">
    <property type="component" value="Unassembled WGS sequence"/>
</dbReference>
<evidence type="ECO:0000313" key="2">
    <source>
        <dbReference type="EMBL" id="KDP38316.1"/>
    </source>
</evidence>
<protein>
    <submittedName>
        <fullName evidence="2">Uncharacterized protein</fullName>
    </submittedName>
</protein>
<keyword evidence="1" id="KW-0812">Transmembrane</keyword>
<proteinExistence type="predicted"/>
<accession>A0A067KQ36</accession>
<gene>
    <name evidence="2" type="ORF">JCGZ_05202</name>
</gene>
<keyword evidence="3" id="KW-1185">Reference proteome</keyword>
<evidence type="ECO:0000313" key="3">
    <source>
        <dbReference type="Proteomes" id="UP000027138"/>
    </source>
</evidence>
<reference evidence="2 3" key="1">
    <citation type="journal article" date="2014" name="PLoS ONE">
        <title>Global Analysis of Gene Expression Profiles in Physic Nut (Jatropha curcas L.) Seedlings Exposed to Salt Stress.</title>
        <authorList>
            <person name="Zhang L."/>
            <person name="Zhang C."/>
            <person name="Wu P."/>
            <person name="Chen Y."/>
            <person name="Li M."/>
            <person name="Jiang H."/>
            <person name="Wu G."/>
        </authorList>
    </citation>
    <scope>NUCLEOTIDE SEQUENCE [LARGE SCALE GENOMIC DNA]</scope>
    <source>
        <strain evidence="3">cv. GZQX0401</strain>
        <tissue evidence="2">Young leaves</tissue>
    </source>
</reference>
<dbReference type="EMBL" id="KK914367">
    <property type="protein sequence ID" value="KDP38316.1"/>
    <property type="molecule type" value="Genomic_DNA"/>
</dbReference>
<keyword evidence="1" id="KW-1133">Transmembrane helix</keyword>